<dbReference type="GO" id="GO:0016020">
    <property type="term" value="C:membrane"/>
    <property type="evidence" value="ECO:0007669"/>
    <property type="project" value="UniProtKB-SubCell"/>
</dbReference>
<organism evidence="4 5">
    <name type="scientific">Sinosporangium siamense</name>
    <dbReference type="NCBI Taxonomy" id="1367973"/>
    <lineage>
        <taxon>Bacteria</taxon>
        <taxon>Bacillati</taxon>
        <taxon>Actinomycetota</taxon>
        <taxon>Actinomycetes</taxon>
        <taxon>Streptosporangiales</taxon>
        <taxon>Streptosporangiaceae</taxon>
        <taxon>Sinosporangium</taxon>
    </lineage>
</organism>
<reference evidence="4" key="1">
    <citation type="submission" date="2021-01" db="EMBL/GenBank/DDBJ databases">
        <title>Whole genome shotgun sequence of Sinosporangium siamense NBRC 109515.</title>
        <authorList>
            <person name="Komaki H."/>
            <person name="Tamura T."/>
        </authorList>
    </citation>
    <scope>NUCLEOTIDE SEQUENCE</scope>
    <source>
        <strain evidence="4">NBRC 109515</strain>
    </source>
</reference>
<dbReference type="Proteomes" id="UP000606172">
    <property type="component" value="Unassembled WGS sequence"/>
</dbReference>
<evidence type="ECO:0000256" key="1">
    <source>
        <dbReference type="ARBA" id="ARBA00004370"/>
    </source>
</evidence>
<sequence length="164" mass="17794">MNGGAVRLAIVSILGVLITVLIVMAVWLWWQVSAAQLAADERAKALNAAGAHAVNLLSVSHKTIDEDIKRALSSATGRAKAEFARDSEVLKKTTVDDKILQTAVLRATGLITTDGSTARVLVVADSLVRWEDSEAAPAKRFYRWNMQVTKVGRSWLVSEAERVP</sequence>
<feature type="transmembrane region" description="Helical" evidence="3">
    <location>
        <begin position="7"/>
        <end position="30"/>
    </location>
</feature>
<dbReference type="PANTHER" id="PTHR37042:SF4">
    <property type="entry name" value="OUTER MEMBRANE PROTEIN RV1973"/>
    <property type="match status" value="1"/>
</dbReference>
<comment type="subcellular location">
    <subcellularLocation>
        <location evidence="1">Membrane</location>
    </subcellularLocation>
</comment>
<dbReference type="PANTHER" id="PTHR37042">
    <property type="entry name" value="OUTER MEMBRANE PROTEIN RV1973"/>
    <property type="match status" value="1"/>
</dbReference>
<evidence type="ECO:0000256" key="3">
    <source>
        <dbReference type="SAM" id="Phobius"/>
    </source>
</evidence>
<evidence type="ECO:0000256" key="2">
    <source>
        <dbReference type="ARBA" id="ARBA00023136"/>
    </source>
</evidence>
<proteinExistence type="predicted"/>
<dbReference type="RefSeq" id="WP_204026676.1">
    <property type="nucleotide sequence ID" value="NZ_BOOW01000021.1"/>
</dbReference>
<gene>
    <name evidence="4" type="ORF">Ssi02_35250</name>
</gene>
<dbReference type="AlphaFoldDB" id="A0A919RJY6"/>
<keyword evidence="3" id="KW-1133">Transmembrane helix</keyword>
<keyword evidence="5" id="KW-1185">Reference proteome</keyword>
<dbReference type="EMBL" id="BOOW01000021">
    <property type="protein sequence ID" value="GII93294.1"/>
    <property type="molecule type" value="Genomic_DNA"/>
</dbReference>
<evidence type="ECO:0008006" key="6">
    <source>
        <dbReference type="Google" id="ProtNLM"/>
    </source>
</evidence>
<keyword evidence="3" id="KW-0812">Transmembrane</keyword>
<evidence type="ECO:0000313" key="5">
    <source>
        <dbReference type="Proteomes" id="UP000606172"/>
    </source>
</evidence>
<comment type="caution">
    <text evidence="4">The sequence shown here is derived from an EMBL/GenBank/DDBJ whole genome shotgun (WGS) entry which is preliminary data.</text>
</comment>
<evidence type="ECO:0000313" key="4">
    <source>
        <dbReference type="EMBL" id="GII93294.1"/>
    </source>
</evidence>
<protein>
    <recommendedName>
        <fullName evidence="6">Mce-associated membrane protein</fullName>
    </recommendedName>
</protein>
<keyword evidence="2 3" id="KW-0472">Membrane</keyword>
<accession>A0A919RJY6</accession>
<name>A0A919RJY6_9ACTN</name>